<keyword evidence="2" id="KW-1185">Reference proteome</keyword>
<protein>
    <submittedName>
        <fullName evidence="1">Uncharacterized protein</fullName>
    </submittedName>
</protein>
<sequence>METVTDDWPYTDEPTACAACGSDDERYVVVDSLGLVWGAAMRGGPPPTEVGDYGGTLEFRCCHDCWEDGVDALHEARSLVDWDARATGGAPFVLDDGKVAAAARLDARRVAVGDLRPLEFRSDPEREHVRSQDEAVEAMLDAWFDD</sequence>
<dbReference type="GeneID" id="73045692"/>
<dbReference type="AlphaFoldDB" id="A0ABD5PY72"/>
<dbReference type="RefSeq" id="WP_254267256.1">
    <property type="nucleotide sequence ID" value="NZ_CP100400.1"/>
</dbReference>
<accession>A0ABD5PY72</accession>
<comment type="caution">
    <text evidence="1">The sequence shown here is derived from an EMBL/GenBank/DDBJ whole genome shotgun (WGS) entry which is preliminary data.</text>
</comment>
<name>A0ABD5PY72_9EURY</name>
<evidence type="ECO:0000313" key="1">
    <source>
        <dbReference type="EMBL" id="MFC4823261.1"/>
    </source>
</evidence>
<dbReference type="EMBL" id="JBHSHT010000001">
    <property type="protein sequence ID" value="MFC4823261.1"/>
    <property type="molecule type" value="Genomic_DNA"/>
</dbReference>
<organism evidence="1 2">
    <name type="scientific">Halorussus aquaticus</name>
    <dbReference type="NCBI Taxonomy" id="2953748"/>
    <lineage>
        <taxon>Archaea</taxon>
        <taxon>Methanobacteriati</taxon>
        <taxon>Methanobacteriota</taxon>
        <taxon>Stenosarchaea group</taxon>
        <taxon>Halobacteria</taxon>
        <taxon>Halobacteriales</taxon>
        <taxon>Haladaptataceae</taxon>
        <taxon>Halorussus</taxon>
    </lineage>
</organism>
<evidence type="ECO:0000313" key="2">
    <source>
        <dbReference type="Proteomes" id="UP001595945"/>
    </source>
</evidence>
<proteinExistence type="predicted"/>
<gene>
    <name evidence="1" type="ORF">ACFO9K_03190</name>
</gene>
<reference evidence="1 2" key="1">
    <citation type="journal article" date="2019" name="Int. J. Syst. Evol. Microbiol.">
        <title>The Global Catalogue of Microorganisms (GCM) 10K type strain sequencing project: providing services to taxonomists for standard genome sequencing and annotation.</title>
        <authorList>
            <consortium name="The Broad Institute Genomics Platform"/>
            <consortium name="The Broad Institute Genome Sequencing Center for Infectious Disease"/>
            <person name="Wu L."/>
            <person name="Ma J."/>
        </authorList>
    </citation>
    <scope>NUCLEOTIDE SEQUENCE [LARGE SCALE GENOMIC DNA]</scope>
    <source>
        <strain evidence="1 2">XZYJ18</strain>
    </source>
</reference>
<dbReference type="Proteomes" id="UP001595945">
    <property type="component" value="Unassembled WGS sequence"/>
</dbReference>